<dbReference type="GO" id="GO:0003677">
    <property type="term" value="F:DNA binding"/>
    <property type="evidence" value="ECO:0007669"/>
    <property type="project" value="UniProtKB-UniRule"/>
</dbReference>
<keyword evidence="3 8" id="KW-0238">DNA-binding</keyword>
<evidence type="ECO:0000313" key="11">
    <source>
        <dbReference type="EMBL" id="ORX54143.1"/>
    </source>
</evidence>
<sequence>MNNHYDKVFERMHRNAQWWTDHEPLFPKAEHENKVKKKGFQPVVRRTTEEESIELMLPSTSTSSTSSNSSNESADSIATEQLSPKLLLSPGLGPLEPKTDMIPLPLYQRRGSLDARPVYYTQPANALQSPPCSPMLSMSTPLTLDRPAPTPYSHSHEAYLVSPASAVPPPAIATLVAPPTAALLEDNKFALKKRRRGNLPKHVTEFLREWLIQHKKHPYPSEREKFELAHATSLSVSQISNWFINARRRILQPMVEAEQVMAQQQFTSMPDLGGRYPPTMASAFHEPPPPPSYMPPTPALMPMEEKKRRQLDIYAYHGFTDDAKRWSFRRTKLPNIEIPEKDQQFFASSP</sequence>
<evidence type="ECO:0000256" key="2">
    <source>
        <dbReference type="ARBA" id="ARBA00023015"/>
    </source>
</evidence>
<comment type="subcellular location">
    <subcellularLocation>
        <location evidence="1 8">Nucleus</location>
    </subcellularLocation>
</comment>
<organism evidence="11 12">
    <name type="scientific">Hesseltinella vesiculosa</name>
    <dbReference type="NCBI Taxonomy" id="101127"/>
    <lineage>
        <taxon>Eukaryota</taxon>
        <taxon>Fungi</taxon>
        <taxon>Fungi incertae sedis</taxon>
        <taxon>Mucoromycota</taxon>
        <taxon>Mucoromycotina</taxon>
        <taxon>Mucoromycetes</taxon>
        <taxon>Mucorales</taxon>
        <taxon>Cunninghamellaceae</taxon>
        <taxon>Hesseltinella</taxon>
    </lineage>
</organism>
<evidence type="ECO:0000256" key="9">
    <source>
        <dbReference type="SAM" id="MobiDB-lite"/>
    </source>
</evidence>
<evidence type="ECO:0000256" key="5">
    <source>
        <dbReference type="ARBA" id="ARBA00023163"/>
    </source>
</evidence>
<protein>
    <recommendedName>
        <fullName evidence="10">Homeobox domain-containing protein</fullName>
    </recommendedName>
</protein>
<evidence type="ECO:0000256" key="8">
    <source>
        <dbReference type="PROSITE-ProRule" id="PRU00108"/>
    </source>
</evidence>
<dbReference type="OrthoDB" id="10056939at2759"/>
<dbReference type="EMBL" id="MCGT01000014">
    <property type="protein sequence ID" value="ORX54143.1"/>
    <property type="molecule type" value="Genomic_DNA"/>
</dbReference>
<dbReference type="PROSITE" id="PS50071">
    <property type="entry name" value="HOMEOBOX_2"/>
    <property type="match status" value="1"/>
</dbReference>
<dbReference type="CDD" id="cd00086">
    <property type="entry name" value="homeodomain"/>
    <property type="match status" value="1"/>
</dbReference>
<dbReference type="SUPFAM" id="SSF46689">
    <property type="entry name" value="Homeodomain-like"/>
    <property type="match status" value="1"/>
</dbReference>
<proteinExistence type="inferred from homology"/>
<dbReference type="FunFam" id="1.10.10.60:FF:000059">
    <property type="entry name" value="TGFB-induced factor homeobox 1"/>
    <property type="match status" value="1"/>
</dbReference>
<keyword evidence="12" id="KW-1185">Reference proteome</keyword>
<dbReference type="GO" id="GO:0005634">
    <property type="term" value="C:nucleus"/>
    <property type="evidence" value="ECO:0007669"/>
    <property type="project" value="UniProtKB-SubCell"/>
</dbReference>
<dbReference type="PANTHER" id="PTHR11850">
    <property type="entry name" value="HOMEOBOX PROTEIN TRANSCRIPTION FACTORS"/>
    <property type="match status" value="1"/>
</dbReference>
<dbReference type="InterPro" id="IPR008422">
    <property type="entry name" value="KN_HD"/>
</dbReference>
<dbReference type="GO" id="GO:0006355">
    <property type="term" value="P:regulation of DNA-templated transcription"/>
    <property type="evidence" value="ECO:0007669"/>
    <property type="project" value="InterPro"/>
</dbReference>
<dbReference type="STRING" id="101127.A0A1X2GI67"/>
<keyword evidence="5" id="KW-0804">Transcription</keyword>
<evidence type="ECO:0000259" key="10">
    <source>
        <dbReference type="PROSITE" id="PS50071"/>
    </source>
</evidence>
<keyword evidence="2" id="KW-0805">Transcription regulation</keyword>
<evidence type="ECO:0000256" key="6">
    <source>
        <dbReference type="ARBA" id="ARBA00023242"/>
    </source>
</evidence>
<comment type="caution">
    <text evidence="11">The sequence shown here is derived from an EMBL/GenBank/DDBJ whole genome shotgun (WGS) entry which is preliminary data.</text>
</comment>
<accession>A0A1X2GI67</accession>
<evidence type="ECO:0000256" key="4">
    <source>
        <dbReference type="ARBA" id="ARBA00023155"/>
    </source>
</evidence>
<comment type="similarity">
    <text evidence="7">Belongs to the TALE/TGIF homeobox family.</text>
</comment>
<feature type="region of interest" description="Disordered" evidence="9">
    <location>
        <begin position="45"/>
        <end position="81"/>
    </location>
</feature>
<evidence type="ECO:0000313" key="12">
    <source>
        <dbReference type="Proteomes" id="UP000242146"/>
    </source>
</evidence>
<dbReference type="Pfam" id="PF05920">
    <property type="entry name" value="Homeobox_KN"/>
    <property type="match status" value="1"/>
</dbReference>
<dbReference type="Gene3D" id="1.10.10.60">
    <property type="entry name" value="Homeodomain-like"/>
    <property type="match status" value="1"/>
</dbReference>
<dbReference type="SMART" id="SM00389">
    <property type="entry name" value="HOX"/>
    <property type="match status" value="1"/>
</dbReference>
<dbReference type="InterPro" id="IPR050224">
    <property type="entry name" value="TALE_homeobox"/>
</dbReference>
<reference evidence="11 12" key="1">
    <citation type="submission" date="2016-07" db="EMBL/GenBank/DDBJ databases">
        <title>Pervasive Adenine N6-methylation of Active Genes in Fungi.</title>
        <authorList>
            <consortium name="DOE Joint Genome Institute"/>
            <person name="Mondo S.J."/>
            <person name="Dannebaum R.O."/>
            <person name="Kuo R.C."/>
            <person name="Labutti K."/>
            <person name="Haridas S."/>
            <person name="Kuo A."/>
            <person name="Salamov A."/>
            <person name="Ahrendt S.R."/>
            <person name="Lipzen A."/>
            <person name="Sullivan W."/>
            <person name="Andreopoulos W.B."/>
            <person name="Clum A."/>
            <person name="Lindquist E."/>
            <person name="Daum C."/>
            <person name="Ramamoorthy G.K."/>
            <person name="Gryganskyi A."/>
            <person name="Culley D."/>
            <person name="Magnuson J.K."/>
            <person name="James T.Y."/>
            <person name="O'Malley M.A."/>
            <person name="Stajich J.E."/>
            <person name="Spatafora J.W."/>
            <person name="Visel A."/>
            <person name="Grigoriev I.V."/>
        </authorList>
    </citation>
    <scope>NUCLEOTIDE SEQUENCE [LARGE SCALE GENOMIC DNA]</scope>
    <source>
        <strain evidence="11 12">NRRL 3301</strain>
    </source>
</reference>
<feature type="domain" description="Homeobox" evidence="10">
    <location>
        <begin position="190"/>
        <end position="253"/>
    </location>
</feature>
<name>A0A1X2GI67_9FUNG</name>
<dbReference type="InterPro" id="IPR009057">
    <property type="entry name" value="Homeodomain-like_sf"/>
</dbReference>
<gene>
    <name evidence="11" type="ORF">DM01DRAFT_1345970</name>
</gene>
<dbReference type="InterPro" id="IPR001356">
    <property type="entry name" value="HD"/>
</dbReference>
<feature type="DNA-binding region" description="Homeobox" evidence="8">
    <location>
        <begin position="192"/>
        <end position="254"/>
    </location>
</feature>
<feature type="compositionally biased region" description="Low complexity" evidence="9">
    <location>
        <begin position="59"/>
        <end position="73"/>
    </location>
</feature>
<evidence type="ECO:0000256" key="1">
    <source>
        <dbReference type="ARBA" id="ARBA00004123"/>
    </source>
</evidence>
<evidence type="ECO:0000256" key="7">
    <source>
        <dbReference type="ARBA" id="ARBA00038021"/>
    </source>
</evidence>
<evidence type="ECO:0000256" key="3">
    <source>
        <dbReference type="ARBA" id="ARBA00023125"/>
    </source>
</evidence>
<keyword evidence="4 8" id="KW-0371">Homeobox</keyword>
<dbReference type="AlphaFoldDB" id="A0A1X2GI67"/>
<keyword evidence="6 8" id="KW-0539">Nucleus</keyword>
<dbReference type="Proteomes" id="UP000242146">
    <property type="component" value="Unassembled WGS sequence"/>
</dbReference>